<comment type="similarity">
    <text evidence="2">Belongs to the histidine acid phosphatase family.</text>
</comment>
<keyword evidence="4" id="KW-0732">Signal</keyword>
<keyword evidence="9" id="KW-1185">Reference proteome</keyword>
<evidence type="ECO:0000313" key="9">
    <source>
        <dbReference type="Proteomes" id="UP000046392"/>
    </source>
</evidence>
<dbReference type="STRING" id="174720.A0A0N5CI37"/>
<evidence type="ECO:0000256" key="7">
    <source>
        <dbReference type="ARBA" id="ARBA00023180"/>
    </source>
</evidence>
<dbReference type="InterPro" id="IPR033379">
    <property type="entry name" value="Acid_Pase_AS"/>
</dbReference>
<evidence type="ECO:0000256" key="3">
    <source>
        <dbReference type="ARBA" id="ARBA00012646"/>
    </source>
</evidence>
<protein>
    <recommendedName>
        <fullName evidence="3">acid phosphatase</fullName>
        <ecNumber evidence="3">3.1.3.2</ecNumber>
    </recommendedName>
</protein>
<keyword evidence="5" id="KW-0378">Hydrolase</keyword>
<dbReference type="InterPro" id="IPR029033">
    <property type="entry name" value="His_PPase_superfam"/>
</dbReference>
<dbReference type="InterPro" id="IPR000560">
    <property type="entry name" value="His_Pase_clade-2"/>
</dbReference>
<dbReference type="CDD" id="cd07061">
    <property type="entry name" value="HP_HAP_like"/>
    <property type="match status" value="1"/>
</dbReference>
<dbReference type="Proteomes" id="UP000046392">
    <property type="component" value="Unplaced"/>
</dbReference>
<sequence length="399" mass="46279">MNKYIFIGNSINLIVFLILSVVLHTLTNIDDKKNLVMVQVVWRHGDRVPTSSYPNDIYKDEDWEVPYGTLTKSGIRNQEKLGKNLRKIYIESSGFISDKYDPDEVLVRSTKKNRTIESAYANLRGFYNIKSSQNIPILTDFFGIDDEWNKGKSCPRLQKVTKDAISLIESEVLVENKELIDTLKEKTGYTKMNLRDISTLYDILHVQKLIKGFLPEWTENGVYEKLQKLTQEIYRLYGGASAFGRPENPDIMKLYEGPLLKIMIQYFDKKEEQLKKDIINPKFRLLSGGITLPDKLKYIAYSAHDYTLDQLFFLMDLDDNLVTEELSSDFTATLFYELYKYDDIYEIKILFSRSGAENIIDITDRVIGCKESKKCLYSDFKNGIKDRIPSDIKSECGYE</sequence>
<keyword evidence="8" id="KW-0812">Transmembrane</keyword>
<proteinExistence type="inferred from homology"/>
<evidence type="ECO:0000256" key="8">
    <source>
        <dbReference type="SAM" id="Phobius"/>
    </source>
</evidence>
<dbReference type="PROSITE" id="PS00616">
    <property type="entry name" value="HIS_ACID_PHOSPHAT_1"/>
    <property type="match status" value="1"/>
</dbReference>
<dbReference type="PANTHER" id="PTHR11567">
    <property type="entry name" value="ACID PHOSPHATASE-RELATED"/>
    <property type="match status" value="1"/>
</dbReference>
<keyword evidence="8" id="KW-1133">Transmembrane helix</keyword>
<dbReference type="EC" id="3.1.3.2" evidence="3"/>
<dbReference type="AlphaFoldDB" id="A0A0N5CI37"/>
<evidence type="ECO:0000256" key="6">
    <source>
        <dbReference type="ARBA" id="ARBA00023157"/>
    </source>
</evidence>
<evidence type="ECO:0000256" key="5">
    <source>
        <dbReference type="ARBA" id="ARBA00022801"/>
    </source>
</evidence>
<evidence type="ECO:0000256" key="2">
    <source>
        <dbReference type="ARBA" id="ARBA00005375"/>
    </source>
</evidence>
<dbReference type="PANTHER" id="PTHR11567:SF211">
    <property type="entry name" value="PROSTATIC ACID PHOSPHATASE"/>
    <property type="match status" value="1"/>
</dbReference>
<keyword evidence="8" id="KW-0472">Membrane</keyword>
<organism evidence="9 10">
    <name type="scientific">Strongyloides papillosus</name>
    <name type="common">Intestinal threadworm</name>
    <dbReference type="NCBI Taxonomy" id="174720"/>
    <lineage>
        <taxon>Eukaryota</taxon>
        <taxon>Metazoa</taxon>
        <taxon>Ecdysozoa</taxon>
        <taxon>Nematoda</taxon>
        <taxon>Chromadorea</taxon>
        <taxon>Rhabditida</taxon>
        <taxon>Tylenchina</taxon>
        <taxon>Panagrolaimomorpha</taxon>
        <taxon>Strongyloidoidea</taxon>
        <taxon>Strongyloididae</taxon>
        <taxon>Strongyloides</taxon>
    </lineage>
</organism>
<keyword evidence="7" id="KW-0325">Glycoprotein</keyword>
<reference evidence="10" key="1">
    <citation type="submission" date="2017-02" db="UniProtKB">
        <authorList>
            <consortium name="WormBaseParasite"/>
        </authorList>
    </citation>
    <scope>IDENTIFICATION</scope>
</reference>
<evidence type="ECO:0000313" key="10">
    <source>
        <dbReference type="WBParaSite" id="SPAL_0001749800.1"/>
    </source>
</evidence>
<feature type="transmembrane region" description="Helical" evidence="8">
    <location>
        <begin position="6"/>
        <end position="27"/>
    </location>
</feature>
<evidence type="ECO:0000256" key="4">
    <source>
        <dbReference type="ARBA" id="ARBA00022729"/>
    </source>
</evidence>
<comment type="catalytic activity">
    <reaction evidence="1">
        <text>a phosphate monoester + H2O = an alcohol + phosphate</text>
        <dbReference type="Rhea" id="RHEA:15017"/>
        <dbReference type="ChEBI" id="CHEBI:15377"/>
        <dbReference type="ChEBI" id="CHEBI:30879"/>
        <dbReference type="ChEBI" id="CHEBI:43474"/>
        <dbReference type="ChEBI" id="CHEBI:67140"/>
        <dbReference type="EC" id="3.1.3.2"/>
    </reaction>
</comment>
<dbReference type="InterPro" id="IPR050645">
    <property type="entry name" value="Histidine_acid_phosphatase"/>
</dbReference>
<name>A0A0N5CI37_STREA</name>
<dbReference type="SUPFAM" id="SSF53254">
    <property type="entry name" value="Phosphoglycerate mutase-like"/>
    <property type="match status" value="1"/>
</dbReference>
<dbReference type="Pfam" id="PF00328">
    <property type="entry name" value="His_Phos_2"/>
    <property type="match status" value="1"/>
</dbReference>
<accession>A0A0N5CI37</accession>
<dbReference type="Gene3D" id="3.40.50.1240">
    <property type="entry name" value="Phosphoglycerate mutase-like"/>
    <property type="match status" value="1"/>
</dbReference>
<evidence type="ECO:0000256" key="1">
    <source>
        <dbReference type="ARBA" id="ARBA00000032"/>
    </source>
</evidence>
<dbReference type="GO" id="GO:0003993">
    <property type="term" value="F:acid phosphatase activity"/>
    <property type="evidence" value="ECO:0007669"/>
    <property type="project" value="UniProtKB-EC"/>
</dbReference>
<dbReference type="WBParaSite" id="SPAL_0001749800.1">
    <property type="protein sequence ID" value="SPAL_0001749800.1"/>
    <property type="gene ID" value="SPAL_0001749800"/>
</dbReference>
<keyword evidence="6" id="KW-1015">Disulfide bond</keyword>